<dbReference type="AlphaFoldDB" id="A5B0N2"/>
<proteinExistence type="inferred from homology"/>
<reference evidence="3" key="1">
    <citation type="journal article" date="2007" name="PLoS ONE">
        <title>The first genome sequence of an elite grapevine cultivar (Pinot noir Vitis vinifera L.): coping with a highly heterozygous genome.</title>
        <authorList>
            <person name="Velasco R."/>
            <person name="Zharkikh A."/>
            <person name="Troggio M."/>
            <person name="Cartwright D.A."/>
            <person name="Cestaro A."/>
            <person name="Pruss D."/>
            <person name="Pindo M."/>
            <person name="FitzGerald L.M."/>
            <person name="Vezzulli S."/>
            <person name="Reid J."/>
            <person name="Malacarne G."/>
            <person name="Iliev D."/>
            <person name="Coppola G."/>
            <person name="Wardell B."/>
            <person name="Micheletti D."/>
            <person name="Macalma T."/>
            <person name="Facci M."/>
            <person name="Mitchell J.T."/>
            <person name="Perazzolli M."/>
            <person name="Eldredge G."/>
            <person name="Gatto P."/>
            <person name="Oyzerski R."/>
            <person name="Moretto M."/>
            <person name="Gutin N."/>
            <person name="Stefanini M."/>
            <person name="Chen Y."/>
            <person name="Segala C."/>
            <person name="Davenport C."/>
            <person name="Dematte L."/>
            <person name="Mraz A."/>
            <person name="Battilana J."/>
            <person name="Stormo K."/>
            <person name="Costa F."/>
            <person name="Tao Q."/>
            <person name="Si-Ammour A."/>
            <person name="Harkins T."/>
            <person name="Lackey A."/>
            <person name="Perbost C."/>
            <person name="Taillon B."/>
            <person name="Stella A."/>
            <person name="Solovyev V."/>
            <person name="Fawcett J.A."/>
            <person name="Sterck L."/>
            <person name="Vandepoele K."/>
            <person name="Grando S.M."/>
            <person name="Toppo S."/>
            <person name="Moser C."/>
            <person name="Lanchbury J."/>
            <person name="Bogden R."/>
            <person name="Skolnick M."/>
            <person name="Sgaramella V."/>
            <person name="Bhatnagar S.K."/>
            <person name="Fontana P."/>
            <person name="Gutin A."/>
            <person name="Van de Peer Y."/>
            <person name="Salamini F."/>
            <person name="Viola R."/>
        </authorList>
    </citation>
    <scope>NUCLEOTIDE SEQUENCE</scope>
</reference>
<keyword evidence="2" id="KW-0862">Zinc</keyword>
<dbReference type="InterPro" id="IPR001765">
    <property type="entry name" value="Carbonic_anhydrase"/>
</dbReference>
<comment type="similarity">
    <text evidence="1">Belongs to the beta-class carbonic anhydrase family.</text>
</comment>
<organism evidence="3">
    <name type="scientific">Vitis vinifera</name>
    <name type="common">Grape</name>
    <dbReference type="NCBI Taxonomy" id="29760"/>
    <lineage>
        <taxon>Eukaryota</taxon>
        <taxon>Viridiplantae</taxon>
        <taxon>Streptophyta</taxon>
        <taxon>Embryophyta</taxon>
        <taxon>Tracheophyta</taxon>
        <taxon>Spermatophyta</taxon>
        <taxon>Magnoliopsida</taxon>
        <taxon>eudicotyledons</taxon>
        <taxon>Gunneridae</taxon>
        <taxon>Pentapetalae</taxon>
        <taxon>rosids</taxon>
        <taxon>Vitales</taxon>
        <taxon>Vitaceae</taxon>
        <taxon>Viteae</taxon>
        <taxon>Vitis</taxon>
    </lineage>
</organism>
<dbReference type="PANTHER" id="PTHR11002">
    <property type="entry name" value="CARBONIC ANHYDRASE"/>
    <property type="match status" value="1"/>
</dbReference>
<accession>A5B0N2</accession>
<dbReference type="SUPFAM" id="SSF53056">
    <property type="entry name" value="beta-carbonic anhydrase, cab"/>
    <property type="match status" value="1"/>
</dbReference>
<protein>
    <recommendedName>
        <fullName evidence="4">Carbonic anhydrase</fullName>
    </recommendedName>
</protein>
<evidence type="ECO:0000256" key="2">
    <source>
        <dbReference type="PIRSR" id="PIRSR601765-1"/>
    </source>
</evidence>
<gene>
    <name evidence="3" type="ORF">VITISV_003553</name>
</gene>
<dbReference type="InterPro" id="IPR036874">
    <property type="entry name" value="Carbonic_anhydrase_sf"/>
</dbReference>
<comment type="cofactor">
    <cofactor evidence="2">
        <name>Zn(2+)</name>
        <dbReference type="ChEBI" id="CHEBI:29105"/>
    </cofactor>
    <text evidence="2">Binds 1 zinc ion per subunit.</text>
</comment>
<sequence>MSILANKDELQESKLLSVTCRMETYVLANQRKLIEMQDCPGSGIRWIGSTMAALRPSSVSFDSSVSGPTNSFMGLLHKSPIFDSRKKLVRVGETHLGSLPSVKRNLVSRLEASSDSLGCGQHLMSNKMGNEMESLDKTDQGLDFFEELKHRFLCFKKQKYLEEPEHFQALAKAQSPKNGPSETNAALEFAVNTLEENFECEFKWEEAVNVSKLEACIVLGKSLIMQVENILVIGHSSCAGIETLVRMRDDVNSSSFVENWVANGKVAKLRTKAAAGHLGFYQQCKYCEKESINHSLLNLLTYPWIEDRERKGLLSIHGGYYDFLNCTFEKWTIDFKRSSIEKEGPKCLVKNRAFWC</sequence>
<feature type="binding site" evidence="2">
    <location>
        <position position="235"/>
    </location>
    <ligand>
        <name>Zn(2+)</name>
        <dbReference type="ChEBI" id="CHEBI:29105"/>
    </ligand>
</feature>
<evidence type="ECO:0000256" key="1">
    <source>
        <dbReference type="ARBA" id="ARBA00006217"/>
    </source>
</evidence>
<name>A5B0N2_VITVI</name>
<dbReference type="SMART" id="SM00947">
    <property type="entry name" value="Pro_CA"/>
    <property type="match status" value="1"/>
</dbReference>
<dbReference type="EMBL" id="AM442522">
    <property type="protein sequence ID" value="CAN74016.1"/>
    <property type="molecule type" value="Genomic_DNA"/>
</dbReference>
<dbReference type="Pfam" id="PF00484">
    <property type="entry name" value="Pro_CA"/>
    <property type="match status" value="1"/>
</dbReference>
<dbReference type="ExpressionAtlas" id="A5B0N2">
    <property type="expression patterns" value="baseline and differential"/>
</dbReference>
<evidence type="ECO:0008006" key="4">
    <source>
        <dbReference type="Google" id="ProtNLM"/>
    </source>
</evidence>
<keyword evidence="2" id="KW-0479">Metal-binding</keyword>
<dbReference type="GO" id="GO:0004089">
    <property type="term" value="F:carbonate dehydratase activity"/>
    <property type="evidence" value="ECO:0007669"/>
    <property type="project" value="InterPro"/>
</dbReference>
<evidence type="ECO:0000313" key="3">
    <source>
        <dbReference type="EMBL" id="CAN74016.1"/>
    </source>
</evidence>
<feature type="binding site" evidence="2">
    <location>
        <position position="238"/>
    </location>
    <ligand>
        <name>Zn(2+)</name>
        <dbReference type="ChEBI" id="CHEBI:29105"/>
    </ligand>
</feature>
<dbReference type="PANTHER" id="PTHR11002:SF19">
    <property type="entry name" value="BETA CARBONIC ANHYDRASE 6, MITOCHONDRIAL"/>
    <property type="match status" value="1"/>
</dbReference>
<dbReference type="GO" id="GO:0008270">
    <property type="term" value="F:zinc ion binding"/>
    <property type="evidence" value="ECO:0007669"/>
    <property type="project" value="InterPro"/>
</dbReference>
<dbReference type="Gene3D" id="3.40.1050.10">
    <property type="entry name" value="Carbonic anhydrase"/>
    <property type="match status" value="1"/>
</dbReference>